<feature type="compositionally biased region" description="Basic and acidic residues" evidence="1">
    <location>
        <begin position="46"/>
        <end position="55"/>
    </location>
</feature>
<dbReference type="GO" id="GO:0016829">
    <property type="term" value="F:lyase activity"/>
    <property type="evidence" value="ECO:0007669"/>
    <property type="project" value="UniProtKB-KW"/>
</dbReference>
<dbReference type="AlphaFoldDB" id="A0A6J4PSE1"/>
<feature type="compositionally biased region" description="Low complexity" evidence="1">
    <location>
        <begin position="121"/>
        <end position="135"/>
    </location>
</feature>
<feature type="compositionally biased region" description="Gly residues" evidence="1">
    <location>
        <begin position="291"/>
        <end position="300"/>
    </location>
</feature>
<proteinExistence type="predicted"/>
<gene>
    <name evidence="2" type="ORF">AVDCRST_MAG66-2502</name>
</gene>
<reference evidence="2" key="1">
    <citation type="submission" date="2020-02" db="EMBL/GenBank/DDBJ databases">
        <authorList>
            <person name="Meier V. D."/>
        </authorList>
    </citation>
    <scope>NUCLEOTIDE SEQUENCE</scope>
    <source>
        <strain evidence="2">AVDCRST_MAG66</strain>
    </source>
</reference>
<name>A0A6J4PSE1_9PSEU</name>
<feature type="compositionally biased region" description="Low complexity" evidence="1">
    <location>
        <begin position="34"/>
        <end position="44"/>
    </location>
</feature>
<feature type="compositionally biased region" description="Low complexity" evidence="1">
    <location>
        <begin position="60"/>
        <end position="72"/>
    </location>
</feature>
<evidence type="ECO:0000256" key="1">
    <source>
        <dbReference type="SAM" id="MobiDB-lite"/>
    </source>
</evidence>
<feature type="non-terminal residue" evidence="2">
    <location>
        <position position="1"/>
    </location>
</feature>
<sequence>ARRPGPHGPAHRGARRAPLVRRHRGRGPPRARALRAGAAAALRPARGRDAHRRLGDGPLAAVGAAQPRPAAPARRRPRGGGRVPHRRRAAAQRRGLRAAGAGVARVRLAAVPALRARLPAPQRPAGAHAPAGVVARARRRRRHRPLPAHRPGGGARPRLEPPHPAVDGAGQPRAPARLRPPPAVGLVPRVLRRRLRVGDAAQRHRHEPARRRRHDGHQALQRRRGLHQPHVRPLRRLRVRPAQAAGGRRLPVHRRVLGVDAPAPRPARRQQPHRPRRVVDGPVGRPRRRAGAGGGPRDVL</sequence>
<feature type="compositionally biased region" description="Basic residues" evidence="1">
    <location>
        <begin position="1"/>
        <end position="33"/>
    </location>
</feature>
<keyword evidence="2" id="KW-0456">Lyase</keyword>
<evidence type="ECO:0000313" key="2">
    <source>
        <dbReference type="EMBL" id="CAA9418533.1"/>
    </source>
</evidence>
<feature type="compositionally biased region" description="Basic residues" evidence="1">
    <location>
        <begin position="73"/>
        <end position="96"/>
    </location>
</feature>
<protein>
    <submittedName>
        <fullName evidence="2">Deoxyribodipyrimidine photolyase-related protein</fullName>
    </submittedName>
</protein>
<accession>A0A6J4PSE1</accession>
<organism evidence="2">
    <name type="scientific">uncultured Pseudonocardia sp</name>
    <dbReference type="NCBI Taxonomy" id="211455"/>
    <lineage>
        <taxon>Bacteria</taxon>
        <taxon>Bacillati</taxon>
        <taxon>Actinomycetota</taxon>
        <taxon>Actinomycetes</taxon>
        <taxon>Pseudonocardiales</taxon>
        <taxon>Pseudonocardiaceae</taxon>
        <taxon>Pseudonocardia</taxon>
        <taxon>environmental samples</taxon>
    </lineage>
</organism>
<feature type="non-terminal residue" evidence="2">
    <location>
        <position position="300"/>
    </location>
</feature>
<feature type="region of interest" description="Disordered" evidence="1">
    <location>
        <begin position="121"/>
        <end position="184"/>
    </location>
</feature>
<feature type="region of interest" description="Disordered" evidence="1">
    <location>
        <begin position="1"/>
        <end position="101"/>
    </location>
</feature>
<feature type="compositionally biased region" description="Basic residues" evidence="1">
    <location>
        <begin position="136"/>
        <end position="147"/>
    </location>
</feature>
<feature type="compositionally biased region" description="Basic residues" evidence="1">
    <location>
        <begin position="203"/>
        <end position="239"/>
    </location>
</feature>
<dbReference type="EMBL" id="CADCUS010000362">
    <property type="protein sequence ID" value="CAA9418533.1"/>
    <property type="molecule type" value="Genomic_DNA"/>
</dbReference>
<feature type="compositionally biased region" description="Basic residues" evidence="1">
    <location>
        <begin position="266"/>
        <end position="276"/>
    </location>
</feature>
<feature type="region of interest" description="Disordered" evidence="1">
    <location>
        <begin position="198"/>
        <end position="300"/>
    </location>
</feature>